<reference evidence="1" key="1">
    <citation type="journal article" date="2016" name="FEMS Microbiol. Lett.">
        <title>Aeromonas salmonicida subsp. salmonicida strains isolated from Chinese freshwater fish contain a novel genomic island and possible regional-specific mobile genetic elements profiles.</title>
        <authorList>
            <person name="Long M."/>
            <person name="Nielsen T.K."/>
            <person name="Leisner J.J."/>
            <person name="Hansen L.H."/>
            <person name="Shen Z.X."/>
            <person name="Zhang Q.Q."/>
            <person name="Li A."/>
        </authorList>
    </citation>
    <scope>NUCLEOTIDE SEQUENCE</scope>
    <source>
        <strain evidence="1">BG</strain>
    </source>
</reference>
<accession>A0A1B2LQK2</accession>
<dbReference type="AlphaFoldDB" id="A0A1B2LQK2"/>
<organism evidence="1">
    <name type="scientific">Aeromonas salmonicida subsp. salmonicida</name>
    <dbReference type="NCBI Taxonomy" id="29491"/>
    <lineage>
        <taxon>Bacteria</taxon>
        <taxon>Pseudomonadati</taxon>
        <taxon>Pseudomonadota</taxon>
        <taxon>Gammaproteobacteria</taxon>
        <taxon>Aeromonadales</taxon>
        <taxon>Aeromonadaceae</taxon>
        <taxon>Aeromonas</taxon>
    </lineage>
</organism>
<protein>
    <submittedName>
        <fullName evidence="1">Uncharacterized protein</fullName>
    </submittedName>
</protein>
<dbReference type="EMBL" id="KU923576">
    <property type="protein sequence ID" value="AOA33864.1"/>
    <property type="molecule type" value="Genomic_DNA"/>
</dbReference>
<evidence type="ECO:0000313" key="1">
    <source>
        <dbReference type="EMBL" id="AOA33864.1"/>
    </source>
</evidence>
<name>A0A1B2LQK2_AERSS</name>
<sequence length="37" mass="4181">MSEAKYCPFCQRDIEPEQEDGVVIGWLPAIGFMSTTM</sequence>
<proteinExistence type="predicted"/>